<organism evidence="5 6">
    <name type="scientific">Marine Group III euryarchaeote</name>
    <dbReference type="NCBI Taxonomy" id="2173149"/>
    <lineage>
        <taxon>Archaea</taxon>
        <taxon>Methanobacteriati</taxon>
        <taxon>Thermoplasmatota</taxon>
        <taxon>Thermoplasmata</taxon>
        <taxon>Candidatus Thermoprofundales</taxon>
    </lineage>
</organism>
<dbReference type="GO" id="GO:0006412">
    <property type="term" value="P:translation"/>
    <property type="evidence" value="ECO:0007669"/>
    <property type="project" value="UniProtKB-UniRule"/>
</dbReference>
<name>A0A7C7ZDA4_9ARCH</name>
<proteinExistence type="inferred from homology"/>
<dbReference type="GO" id="GO:0005840">
    <property type="term" value="C:ribosome"/>
    <property type="evidence" value="ECO:0007669"/>
    <property type="project" value="UniProtKB-KW"/>
</dbReference>
<dbReference type="Proteomes" id="UP000589516">
    <property type="component" value="Unassembled WGS sequence"/>
</dbReference>
<comment type="similarity">
    <text evidence="1 4">Belongs to the eukaryotic ribosomal protein eL39 family.</text>
</comment>
<evidence type="ECO:0000256" key="3">
    <source>
        <dbReference type="ARBA" id="ARBA00023274"/>
    </source>
</evidence>
<protein>
    <recommendedName>
        <fullName evidence="4">Large ribosomal subunit protein eL39</fullName>
    </recommendedName>
</protein>
<dbReference type="Pfam" id="PF00832">
    <property type="entry name" value="Ribosomal_L39"/>
    <property type="match status" value="1"/>
</dbReference>
<reference evidence="6" key="1">
    <citation type="journal article" date="2019" name="bioRxiv">
        <title>Genome diversification in globally distributed novel marine Proteobacteria is linked to environmental adaptation.</title>
        <authorList>
            <person name="Zhou Z."/>
            <person name="Tran P.Q."/>
            <person name="Kieft K."/>
            <person name="Anantharaman K."/>
        </authorList>
    </citation>
    <scope>NUCLEOTIDE SEQUENCE [LARGE SCALE GENOMIC DNA]</scope>
</reference>
<dbReference type="GO" id="GO:0003735">
    <property type="term" value="F:structural constituent of ribosome"/>
    <property type="evidence" value="ECO:0007669"/>
    <property type="project" value="InterPro"/>
</dbReference>
<dbReference type="InterPro" id="IPR023626">
    <property type="entry name" value="Ribosomal_eL39_dom_sf"/>
</dbReference>
<dbReference type="GO" id="GO:1990904">
    <property type="term" value="C:ribonucleoprotein complex"/>
    <property type="evidence" value="ECO:0007669"/>
    <property type="project" value="UniProtKB-KW"/>
</dbReference>
<evidence type="ECO:0000256" key="1">
    <source>
        <dbReference type="ARBA" id="ARBA00009339"/>
    </source>
</evidence>
<dbReference type="NCBIfam" id="NF002316">
    <property type="entry name" value="PRK01242.1"/>
    <property type="match status" value="1"/>
</dbReference>
<dbReference type="AlphaFoldDB" id="A0A7C7ZDA4"/>
<dbReference type="InterPro" id="IPR000077">
    <property type="entry name" value="Ribosomal_eL39"/>
</dbReference>
<dbReference type="HAMAP" id="MF_00629">
    <property type="entry name" value="Ribosomal_eL39"/>
    <property type="match status" value="1"/>
</dbReference>
<evidence type="ECO:0000256" key="4">
    <source>
        <dbReference type="HAMAP-Rule" id="MF_00629"/>
    </source>
</evidence>
<evidence type="ECO:0000313" key="5">
    <source>
        <dbReference type="EMBL" id="HIG63442.1"/>
    </source>
</evidence>
<evidence type="ECO:0000256" key="2">
    <source>
        <dbReference type="ARBA" id="ARBA00022980"/>
    </source>
</evidence>
<dbReference type="EMBL" id="DUAV01000022">
    <property type="protein sequence ID" value="HIG63442.1"/>
    <property type="molecule type" value="Genomic_DNA"/>
</dbReference>
<dbReference type="SUPFAM" id="SSF48662">
    <property type="entry name" value="Ribosomal protein L39e"/>
    <property type="match status" value="1"/>
</dbReference>
<dbReference type="Gene3D" id="1.10.1620.10">
    <property type="entry name" value="Ribosomal protein L39e"/>
    <property type="match status" value="1"/>
</dbReference>
<gene>
    <name evidence="4" type="primary">rpl39e</name>
    <name evidence="5" type="ORF">EYQ16_02850</name>
</gene>
<sequence length="51" mass="6524">MSSRKPYARKLRLNKLVKRNRRVPAWVMQRTNRRFTSHPKRHFWRRGRLHR</sequence>
<keyword evidence="3 4" id="KW-0687">Ribonucleoprotein</keyword>
<accession>A0A7C7ZDA4</accession>
<evidence type="ECO:0000313" key="6">
    <source>
        <dbReference type="Proteomes" id="UP000589516"/>
    </source>
</evidence>
<comment type="caution">
    <text evidence="5">The sequence shown here is derived from an EMBL/GenBank/DDBJ whole genome shotgun (WGS) entry which is preliminary data.</text>
</comment>
<keyword evidence="2 4" id="KW-0689">Ribosomal protein</keyword>